<gene>
    <name evidence="1" type="ORF">GCM10011415_21740</name>
</gene>
<evidence type="ECO:0000313" key="2">
    <source>
        <dbReference type="Proteomes" id="UP000617145"/>
    </source>
</evidence>
<reference evidence="1" key="1">
    <citation type="journal article" date="2014" name="Int. J. Syst. Evol. Microbiol.">
        <title>Complete genome sequence of Corynebacterium casei LMG S-19264T (=DSM 44701T), isolated from a smear-ripened cheese.</title>
        <authorList>
            <consortium name="US DOE Joint Genome Institute (JGI-PGF)"/>
            <person name="Walter F."/>
            <person name="Albersmeier A."/>
            <person name="Kalinowski J."/>
            <person name="Ruckert C."/>
        </authorList>
    </citation>
    <scope>NUCLEOTIDE SEQUENCE</scope>
    <source>
        <strain evidence="1">CGMCC 1.15762</strain>
    </source>
</reference>
<comment type="caution">
    <text evidence="1">The sequence shown here is derived from an EMBL/GenBank/DDBJ whole genome shotgun (WGS) entry which is preliminary data.</text>
</comment>
<dbReference type="PANTHER" id="PTHR30050:SF5">
    <property type="entry name" value="DNAA REGULATORY INACTIVATOR HDA"/>
    <property type="match status" value="1"/>
</dbReference>
<name>A0A8J2ZK97_9RHOB</name>
<accession>A0A8J2ZK97</accession>
<evidence type="ECO:0008006" key="3">
    <source>
        <dbReference type="Google" id="ProtNLM"/>
    </source>
</evidence>
<dbReference type="RefSeq" id="WP_188790255.1">
    <property type="nucleotide sequence ID" value="NZ_BMJV01000004.1"/>
</dbReference>
<reference evidence="1" key="2">
    <citation type="submission" date="2020-09" db="EMBL/GenBank/DDBJ databases">
        <authorList>
            <person name="Sun Q."/>
            <person name="Zhou Y."/>
        </authorList>
    </citation>
    <scope>NUCLEOTIDE SEQUENCE</scope>
    <source>
        <strain evidence="1">CGMCC 1.15762</strain>
    </source>
</reference>
<protein>
    <recommendedName>
        <fullName evidence="3">DnaA protein</fullName>
    </recommendedName>
</protein>
<dbReference type="Gene3D" id="1.10.8.60">
    <property type="match status" value="1"/>
</dbReference>
<evidence type="ECO:0000313" key="1">
    <source>
        <dbReference type="EMBL" id="GGG73146.1"/>
    </source>
</evidence>
<dbReference type="Proteomes" id="UP000617145">
    <property type="component" value="Unassembled WGS sequence"/>
</dbReference>
<organism evidence="1 2">
    <name type="scientific">Salipiger pallidus</name>
    <dbReference type="NCBI Taxonomy" id="1775170"/>
    <lineage>
        <taxon>Bacteria</taxon>
        <taxon>Pseudomonadati</taxon>
        <taxon>Pseudomonadota</taxon>
        <taxon>Alphaproteobacteria</taxon>
        <taxon>Rhodobacterales</taxon>
        <taxon>Roseobacteraceae</taxon>
        <taxon>Salipiger</taxon>
    </lineage>
</organism>
<dbReference type="GO" id="GO:0006270">
    <property type="term" value="P:DNA replication initiation"/>
    <property type="evidence" value="ECO:0007669"/>
    <property type="project" value="TreeGrafter"/>
</dbReference>
<dbReference type="EMBL" id="BMJV01000004">
    <property type="protein sequence ID" value="GGG73146.1"/>
    <property type="molecule type" value="Genomic_DNA"/>
</dbReference>
<dbReference type="GO" id="GO:0005886">
    <property type="term" value="C:plasma membrane"/>
    <property type="evidence" value="ECO:0007669"/>
    <property type="project" value="TreeGrafter"/>
</dbReference>
<dbReference type="SUPFAM" id="SSF52540">
    <property type="entry name" value="P-loop containing nucleoside triphosphate hydrolases"/>
    <property type="match status" value="1"/>
</dbReference>
<sequence length="234" mass="25692">MSKGPEQLNLPLPVRPAVGREDYYVSSSNALAVKLIDQWQTWPNGKMILVGPRGGGKTHLARVWAAETQAEIVPASALRRIHIPDLSHGPVCVENADAIAGSRTDEEALFHLHNLALAEGQPLLITASAPPREWKLLVPDLRSRMEGTQTATLPEPDDRLLTAVLLKLLTDRQCVPAPEVISYLVRHMPRSFSMAIRIVDALDARAMGRPRGITRALARDVLSRLEQTPPTLPL</sequence>
<dbReference type="InterPro" id="IPR027417">
    <property type="entry name" value="P-loop_NTPase"/>
</dbReference>
<keyword evidence="2" id="KW-1185">Reference proteome</keyword>
<dbReference type="Gene3D" id="3.40.50.300">
    <property type="entry name" value="P-loop containing nucleotide triphosphate hydrolases"/>
    <property type="match status" value="2"/>
</dbReference>
<dbReference type="AlphaFoldDB" id="A0A8J2ZK97"/>
<proteinExistence type="predicted"/>
<dbReference type="PANTHER" id="PTHR30050">
    <property type="entry name" value="CHROMOSOMAL REPLICATION INITIATOR PROTEIN DNAA"/>
    <property type="match status" value="1"/>
</dbReference>
<dbReference type="GO" id="GO:0003688">
    <property type="term" value="F:DNA replication origin binding"/>
    <property type="evidence" value="ECO:0007669"/>
    <property type="project" value="TreeGrafter"/>
</dbReference>